<feature type="domain" description="Glycosyltransferase subfamily 4-like N-terminal" evidence="3">
    <location>
        <begin position="19"/>
        <end position="179"/>
    </location>
</feature>
<dbReference type="EMBL" id="JBHTGQ010000015">
    <property type="protein sequence ID" value="MFC7749650.1"/>
    <property type="molecule type" value="Genomic_DNA"/>
</dbReference>
<organism evidence="4 5">
    <name type="scientific">Paenibacillus thermoaerophilus</name>
    <dbReference type="NCBI Taxonomy" id="1215385"/>
    <lineage>
        <taxon>Bacteria</taxon>
        <taxon>Bacillati</taxon>
        <taxon>Bacillota</taxon>
        <taxon>Bacilli</taxon>
        <taxon>Bacillales</taxon>
        <taxon>Paenibacillaceae</taxon>
        <taxon>Paenibacillus</taxon>
    </lineage>
</organism>
<dbReference type="Pfam" id="PF13439">
    <property type="entry name" value="Glyco_transf_4"/>
    <property type="match status" value="1"/>
</dbReference>
<dbReference type="InterPro" id="IPR001296">
    <property type="entry name" value="Glyco_trans_1"/>
</dbReference>
<dbReference type="GO" id="GO:0016757">
    <property type="term" value="F:glycosyltransferase activity"/>
    <property type="evidence" value="ECO:0007669"/>
    <property type="project" value="UniProtKB-KW"/>
</dbReference>
<evidence type="ECO:0000259" key="3">
    <source>
        <dbReference type="Pfam" id="PF13439"/>
    </source>
</evidence>
<reference evidence="5" key="1">
    <citation type="journal article" date="2019" name="Int. J. Syst. Evol. Microbiol.">
        <title>The Global Catalogue of Microorganisms (GCM) 10K type strain sequencing project: providing services to taxonomists for standard genome sequencing and annotation.</title>
        <authorList>
            <consortium name="The Broad Institute Genomics Platform"/>
            <consortium name="The Broad Institute Genome Sequencing Center for Infectious Disease"/>
            <person name="Wu L."/>
            <person name="Ma J."/>
        </authorList>
    </citation>
    <scope>NUCLEOTIDE SEQUENCE [LARGE SCALE GENOMIC DNA]</scope>
    <source>
        <strain evidence="5">JCM 18657</strain>
    </source>
</reference>
<evidence type="ECO:0000313" key="5">
    <source>
        <dbReference type="Proteomes" id="UP001596528"/>
    </source>
</evidence>
<proteinExistence type="predicted"/>
<keyword evidence="4" id="KW-0328">Glycosyltransferase</keyword>
<keyword evidence="5" id="KW-1185">Reference proteome</keyword>
<keyword evidence="4" id="KW-0808">Transferase</keyword>
<dbReference type="PANTHER" id="PTHR45947">
    <property type="entry name" value="SULFOQUINOVOSYL TRANSFERASE SQD2"/>
    <property type="match status" value="1"/>
</dbReference>
<dbReference type="PANTHER" id="PTHR45947:SF3">
    <property type="entry name" value="SULFOQUINOVOSYL TRANSFERASE SQD2"/>
    <property type="match status" value="1"/>
</dbReference>
<name>A0ABW2V3N5_9BACL</name>
<keyword evidence="1" id="KW-0472">Membrane</keyword>
<dbReference type="RefSeq" id="WP_138790132.1">
    <property type="nucleotide sequence ID" value="NZ_JBHTGQ010000015.1"/>
</dbReference>
<dbReference type="InterPro" id="IPR028098">
    <property type="entry name" value="Glyco_trans_4-like_N"/>
</dbReference>
<accession>A0ABW2V3N5</accession>
<dbReference type="CDD" id="cd03801">
    <property type="entry name" value="GT4_PimA-like"/>
    <property type="match status" value="1"/>
</dbReference>
<comment type="caution">
    <text evidence="4">The sequence shown here is derived from an EMBL/GenBank/DDBJ whole genome shotgun (WGS) entry which is preliminary data.</text>
</comment>
<protein>
    <submittedName>
        <fullName evidence="4">Glycosyltransferase family 4 protein</fullName>
        <ecNumber evidence="4">2.4.-.-</ecNumber>
    </submittedName>
</protein>
<dbReference type="EC" id="2.4.-.-" evidence="4"/>
<dbReference type="InterPro" id="IPR050194">
    <property type="entry name" value="Glycosyltransferase_grp1"/>
</dbReference>
<feature type="transmembrane region" description="Helical" evidence="1">
    <location>
        <begin position="94"/>
        <end position="113"/>
    </location>
</feature>
<dbReference type="Proteomes" id="UP001596528">
    <property type="component" value="Unassembled WGS sequence"/>
</dbReference>
<keyword evidence="1" id="KW-0812">Transmembrane</keyword>
<keyword evidence="1" id="KW-1133">Transmembrane helix</keyword>
<dbReference type="Pfam" id="PF00534">
    <property type="entry name" value="Glycos_transf_1"/>
    <property type="match status" value="1"/>
</dbReference>
<evidence type="ECO:0000313" key="4">
    <source>
        <dbReference type="EMBL" id="MFC7749650.1"/>
    </source>
</evidence>
<evidence type="ECO:0000256" key="1">
    <source>
        <dbReference type="SAM" id="Phobius"/>
    </source>
</evidence>
<sequence length="383" mass="43066">MSATRKNILLVTGVFPPGIGGMQNYYYNICKHSSHNTTVLAPIYTNADCEAFDAGQPFRIVRKPFLKNEKINPFDVFKMFVYTRKLIAEHRIDVTIYGYILVGIIGLILNWMYGHKYVISLHGKDVLETRRFPVVNAIIRLILRRAAGILTNSEYTKKLTMELGIPAEKIKVVYPGVDDVYEPMPKDPELVAEYGLAGKYTLITVSRLVRRKGHDMVIRSMPRILEKIPNAVYMVVGDGPERRDLEALAAKLGVSRQVIFTGRVSDAELPKYFNLGDLFIMPSRLMERKGDVEGFGIVYLEAASCRKPVIGGNSGGVVEAVLNERTGLLVDPTSIDEIVQAVVRIHSDYDFGMFLGEVGYKRSKEQFRYPVIARGYDQYVAGL</sequence>
<feature type="domain" description="Glycosyl transferase family 1" evidence="2">
    <location>
        <begin position="198"/>
        <end position="350"/>
    </location>
</feature>
<dbReference type="Gene3D" id="3.40.50.2000">
    <property type="entry name" value="Glycogen Phosphorylase B"/>
    <property type="match status" value="2"/>
</dbReference>
<gene>
    <name evidence="4" type="ORF">ACFQWB_06820</name>
</gene>
<dbReference type="SUPFAM" id="SSF53756">
    <property type="entry name" value="UDP-Glycosyltransferase/glycogen phosphorylase"/>
    <property type="match status" value="1"/>
</dbReference>
<evidence type="ECO:0000259" key="2">
    <source>
        <dbReference type="Pfam" id="PF00534"/>
    </source>
</evidence>